<feature type="transmembrane region" description="Helical" evidence="2">
    <location>
        <begin position="20"/>
        <end position="42"/>
    </location>
</feature>
<dbReference type="Pfam" id="PF07811">
    <property type="entry name" value="TadE"/>
    <property type="match status" value="1"/>
</dbReference>
<evidence type="ECO:0000313" key="4">
    <source>
        <dbReference type="EMBL" id="WFF79909.1"/>
    </source>
</evidence>
<evidence type="ECO:0000313" key="5">
    <source>
        <dbReference type="Proteomes" id="UP001219066"/>
    </source>
</evidence>
<name>A0AAX3SIV5_9BURK</name>
<organism evidence="4 5">
    <name type="scientific">Delftia tsuruhatensis</name>
    <dbReference type="NCBI Taxonomy" id="180282"/>
    <lineage>
        <taxon>Bacteria</taxon>
        <taxon>Pseudomonadati</taxon>
        <taxon>Pseudomonadota</taxon>
        <taxon>Betaproteobacteria</taxon>
        <taxon>Burkholderiales</taxon>
        <taxon>Comamonadaceae</taxon>
        <taxon>Delftia</taxon>
    </lineage>
</organism>
<feature type="region of interest" description="Disordered" evidence="1">
    <location>
        <begin position="216"/>
        <end position="310"/>
    </location>
</feature>
<dbReference type="Proteomes" id="UP001219066">
    <property type="component" value="Chromosome"/>
</dbReference>
<accession>A0AAX3SIV5</accession>
<evidence type="ECO:0000256" key="1">
    <source>
        <dbReference type="SAM" id="MobiDB-lite"/>
    </source>
</evidence>
<dbReference type="RefSeq" id="WP_277848877.1">
    <property type="nucleotide sequence ID" value="NZ_CP120956.1"/>
</dbReference>
<evidence type="ECO:0000256" key="2">
    <source>
        <dbReference type="SAM" id="Phobius"/>
    </source>
</evidence>
<dbReference type="EMBL" id="CP120956">
    <property type="protein sequence ID" value="WFF79909.1"/>
    <property type="molecule type" value="Genomic_DNA"/>
</dbReference>
<sequence>MRQSTSFRRPRQRGSAMVEFTVVGPIITLLGLALLQYGLVFFNKNQINHASFMAARAGTMAHARMDDIRDAYLRAMVPLYGGGSNSTELADAKAKAKADLKDHLRIDLINPTRESFEDWSEPHLKEKYGVPAIPNAGLAHRDKKDIGSKSGQSVQDANLLKIRVTHGYELKIPLVRGIYQHYLRWLDDGSDPFHTELIQHGRLPIVAQATLHMQSDAMESDATVSIPDTGNKGNPQDPGQPDTSEPGEPPDCETVGCTTVGPPGPGDEGDEDDGGDGTGDGGDGNGDGGNGDGNDNDCKGADCPNCTGDA</sequence>
<feature type="compositionally biased region" description="Gly residues" evidence="1">
    <location>
        <begin position="276"/>
        <end position="292"/>
    </location>
</feature>
<protein>
    <submittedName>
        <fullName evidence="4">Pilus assembly protein</fullName>
    </submittedName>
</protein>
<keyword evidence="2" id="KW-1133">Transmembrane helix</keyword>
<dbReference type="AlphaFoldDB" id="A0AAX3SIV5"/>
<proteinExistence type="predicted"/>
<keyword evidence="2" id="KW-0472">Membrane</keyword>
<dbReference type="InterPro" id="IPR012495">
    <property type="entry name" value="TadE-like_dom"/>
</dbReference>
<feature type="compositionally biased region" description="Polar residues" evidence="1">
    <location>
        <begin position="222"/>
        <end position="234"/>
    </location>
</feature>
<evidence type="ECO:0000259" key="3">
    <source>
        <dbReference type="Pfam" id="PF07811"/>
    </source>
</evidence>
<feature type="domain" description="TadE-like" evidence="3">
    <location>
        <begin position="14"/>
        <end position="56"/>
    </location>
</feature>
<gene>
    <name evidence="4" type="ORF">PYR84_23700</name>
</gene>
<keyword evidence="2" id="KW-0812">Transmembrane</keyword>
<reference evidence="4" key="1">
    <citation type="submission" date="2023-03" db="EMBL/GenBank/DDBJ databases">
        <title>Synergistic degradation of erythromycin by symbiotic bacteria Ery-6A and Ery-6B and application in simulated water remediation.</title>
        <authorList>
            <person name="Xu S."/>
        </authorList>
    </citation>
    <scope>NUCLEOTIDE SEQUENCE</scope>
    <source>
        <strain evidence="4">Ery-6A</strain>
    </source>
</reference>